<accession>A0L6X8</accession>
<feature type="binding site" evidence="1">
    <location>
        <position position="261"/>
    </location>
    <ligand>
        <name>Mg(2+)</name>
        <dbReference type="ChEBI" id="CHEBI:18420"/>
        <label>1</label>
    </ligand>
</feature>
<dbReference type="InterPro" id="IPR036705">
    <property type="entry name" value="Ribosyl_crysJ1_sf"/>
</dbReference>
<dbReference type="InterPro" id="IPR005502">
    <property type="entry name" value="Ribosyl_crysJ1"/>
</dbReference>
<dbReference type="eggNOG" id="COG1397">
    <property type="taxonomic scope" value="Bacteria"/>
</dbReference>
<dbReference type="Gene3D" id="1.10.4080.10">
    <property type="entry name" value="ADP-ribosylation/Crystallin J1"/>
    <property type="match status" value="1"/>
</dbReference>
<proteinExistence type="predicted"/>
<dbReference type="OrthoDB" id="9806482at2"/>
<dbReference type="Pfam" id="PF03747">
    <property type="entry name" value="ADP_ribosyl_GH"/>
    <property type="match status" value="1"/>
</dbReference>
<dbReference type="GO" id="GO:0047407">
    <property type="term" value="F:ADP-ribosyl-[dinitrogen reductase] hydrolase activity"/>
    <property type="evidence" value="ECO:0007669"/>
    <property type="project" value="UniProtKB-EC"/>
</dbReference>
<evidence type="ECO:0000313" key="3">
    <source>
        <dbReference type="Proteomes" id="UP000002586"/>
    </source>
</evidence>
<dbReference type="EMBL" id="CP000471">
    <property type="protein sequence ID" value="ABK43721.1"/>
    <property type="molecule type" value="Genomic_DNA"/>
</dbReference>
<dbReference type="PANTHER" id="PTHR16222">
    <property type="entry name" value="ADP-RIBOSYLGLYCOHYDROLASE"/>
    <property type="match status" value="1"/>
</dbReference>
<keyword evidence="3" id="KW-1185">Reference proteome</keyword>
<dbReference type="InterPro" id="IPR013479">
    <property type="entry name" value="ADP-ribosyl_diN_reduct_hydro"/>
</dbReference>
<dbReference type="STRING" id="156889.Mmc1_1210"/>
<dbReference type="GO" id="GO:0046872">
    <property type="term" value="F:metal ion binding"/>
    <property type="evidence" value="ECO:0007669"/>
    <property type="project" value="UniProtKB-KW"/>
</dbReference>
<keyword evidence="2" id="KW-0326">Glycosidase</keyword>
<dbReference type="Proteomes" id="UP000002586">
    <property type="component" value="Chromosome"/>
</dbReference>
<dbReference type="InterPro" id="IPR050792">
    <property type="entry name" value="ADP-ribosylglycohydrolase"/>
</dbReference>
<comment type="cofactor">
    <cofactor evidence="1">
        <name>Mg(2+)</name>
        <dbReference type="ChEBI" id="CHEBI:18420"/>
    </cofactor>
    <text evidence="1">Binds 2 magnesium ions per subunit.</text>
</comment>
<reference evidence="2 3" key="2">
    <citation type="journal article" date="2012" name="Int. J. Syst. Evol. Microbiol.">
        <title>Magnetococcus marinus gen. nov., sp. nov., a marine, magnetotactic bacterium that represents a novel lineage (Magnetococcaceae fam. nov.; Magnetococcales ord. nov.) at the base of the Alphaproteobacteria.</title>
        <authorList>
            <person name="Bazylinski D.A."/>
            <person name="Williams T.J."/>
            <person name="Lefevre C.T."/>
            <person name="Berg R.J."/>
            <person name="Zhang C.L."/>
            <person name="Bowser S.S."/>
            <person name="Dean A.J."/>
            <person name="Beveridge T.J."/>
        </authorList>
    </citation>
    <scope>NUCLEOTIDE SEQUENCE [LARGE SCALE GENOMIC DNA]</scope>
    <source>
        <strain evidence="3">ATCC BAA-1437 / JCM 17883 / MC-1</strain>
    </source>
</reference>
<keyword evidence="2" id="KW-0378">Hydrolase</keyword>
<feature type="binding site" evidence="1">
    <location>
        <position position="70"/>
    </location>
    <ligand>
        <name>Mg(2+)</name>
        <dbReference type="ChEBI" id="CHEBI:18420"/>
        <label>1</label>
    </ligand>
</feature>
<dbReference type="NCBIfam" id="TIGR02662">
    <property type="entry name" value="dinitro_DRAG"/>
    <property type="match status" value="1"/>
</dbReference>
<dbReference type="RefSeq" id="WP_011712876.1">
    <property type="nucleotide sequence ID" value="NC_008576.1"/>
</dbReference>
<feature type="binding site" evidence="1">
    <location>
        <position position="263"/>
    </location>
    <ligand>
        <name>Mg(2+)</name>
        <dbReference type="ChEBI" id="CHEBI:18420"/>
        <label>1</label>
    </ligand>
</feature>
<evidence type="ECO:0000313" key="2">
    <source>
        <dbReference type="EMBL" id="ABK43721.1"/>
    </source>
</evidence>
<evidence type="ECO:0000256" key="1">
    <source>
        <dbReference type="PIRSR" id="PIRSR605502-1"/>
    </source>
</evidence>
<keyword evidence="1" id="KW-0479">Metal-binding</keyword>
<sequence>MLWSRNVTSRLAATEIEARAVAAYWGMAMGDALGATVEFMMPAEIKAKYGRHDQIIGGGWLHLKKGQVTDDTTMALALGEAILERSGKFDPIAIGDAFDRWMQSKPVDCGNTVRRGIVHFRQHRQSGQVMVPEGEFDGGNGTCMRTLPLALATLGMADEEMVQASRMQSHITHNHPLADAGTECINRMLHIALHGGSLADMSTGPVQRLINEHKTFTYRRKREPSNPDGFIVDTLRAVFFSLFSTDSFESCLIDVVNRGGDADTTGAIAGMVAGALYGLPGLPKAWFKALDAEVVRACEAQAVALIRTNTVLQAKVA</sequence>
<feature type="binding site" evidence="1">
    <location>
        <position position="264"/>
    </location>
    <ligand>
        <name>Mg(2+)</name>
        <dbReference type="ChEBI" id="CHEBI:18420"/>
        <label>1</label>
    </ligand>
</feature>
<dbReference type="EC" id="3.2.2.24" evidence="2"/>
<reference evidence="3" key="1">
    <citation type="journal article" date="2009" name="Appl. Environ. Microbiol.">
        <title>Complete genome sequence of the chemolithoautotrophic marine magnetotactic coccus strain MC-1.</title>
        <authorList>
            <person name="Schubbe S."/>
            <person name="Williams T.J."/>
            <person name="Xie G."/>
            <person name="Kiss H.E."/>
            <person name="Brettin T.S."/>
            <person name="Martinez D."/>
            <person name="Ross C.A."/>
            <person name="Schuler D."/>
            <person name="Cox B.L."/>
            <person name="Nealson K.H."/>
            <person name="Bazylinski D.A."/>
        </authorList>
    </citation>
    <scope>NUCLEOTIDE SEQUENCE [LARGE SCALE GENOMIC DNA]</scope>
    <source>
        <strain evidence="3">ATCC BAA-1437 / JCM 17883 / MC-1</strain>
    </source>
</reference>
<keyword evidence="1" id="KW-0460">Magnesium</keyword>
<dbReference type="KEGG" id="mgm:Mmc1_1210"/>
<feature type="binding site" evidence="1">
    <location>
        <position position="71"/>
    </location>
    <ligand>
        <name>Mg(2+)</name>
        <dbReference type="ChEBI" id="CHEBI:18420"/>
        <label>1</label>
    </ligand>
</feature>
<name>A0L6X8_MAGMM</name>
<feature type="binding site" evidence="1">
    <location>
        <position position="69"/>
    </location>
    <ligand>
        <name>Mg(2+)</name>
        <dbReference type="ChEBI" id="CHEBI:18420"/>
        <label>1</label>
    </ligand>
</feature>
<protein>
    <submittedName>
        <fullName evidence="2">ADP-ribosyl-(Dinitrogen reductase) hydrolase</fullName>
        <ecNumber evidence="2">3.2.2.24</ecNumber>
    </submittedName>
</protein>
<dbReference type="AlphaFoldDB" id="A0L6X8"/>
<gene>
    <name evidence="2" type="ordered locus">Mmc1_1210</name>
</gene>
<organism evidence="2 3">
    <name type="scientific">Magnetococcus marinus (strain ATCC BAA-1437 / JCM 17883 / MC-1)</name>
    <dbReference type="NCBI Taxonomy" id="156889"/>
    <lineage>
        <taxon>Bacteria</taxon>
        <taxon>Pseudomonadati</taxon>
        <taxon>Pseudomonadota</taxon>
        <taxon>Magnetococcia</taxon>
        <taxon>Magnetococcales</taxon>
        <taxon>Magnetococcaceae</taxon>
        <taxon>Magnetococcus</taxon>
    </lineage>
</organism>
<dbReference type="SUPFAM" id="SSF101478">
    <property type="entry name" value="ADP-ribosylglycohydrolase"/>
    <property type="match status" value="1"/>
</dbReference>
<dbReference type="HOGENOM" id="CLU_024566_8_2_5"/>
<dbReference type="PANTHER" id="PTHR16222:SF12">
    <property type="entry name" value="ADP-RIBOSYLGLYCOHYDROLASE-RELATED"/>
    <property type="match status" value="1"/>
</dbReference>